<keyword evidence="3" id="KW-1185">Reference proteome</keyword>
<dbReference type="EMBL" id="UGSJ01000001">
    <property type="protein sequence ID" value="SUA92183.1"/>
    <property type="molecule type" value="Genomic_DNA"/>
</dbReference>
<dbReference type="RefSeq" id="WP_039405081.1">
    <property type="nucleotide sequence ID" value="NZ_CP010310.2"/>
</dbReference>
<dbReference type="KEGG" id="ppul:RO07_02905"/>
<name>A0AAJ5D1V2_PANPU</name>
<dbReference type="SUPFAM" id="SSF55331">
    <property type="entry name" value="Tautomerase/MIF"/>
    <property type="match status" value="1"/>
</dbReference>
<reference evidence="1" key="2">
    <citation type="submission" date="2016-11" db="EMBL/GenBank/DDBJ databases">
        <title>Complete Genome Sequencing of Pandoraea pulmonicola DSM 16583.</title>
        <authorList>
            <person name="Chan K.-G."/>
        </authorList>
    </citation>
    <scope>NUCLEOTIDE SEQUENCE</scope>
    <source>
        <strain evidence="1">DSM 16583</strain>
    </source>
</reference>
<dbReference type="EMBL" id="CP010310">
    <property type="protein sequence ID" value="AJC19694.1"/>
    <property type="molecule type" value="Genomic_DNA"/>
</dbReference>
<sequence length="134" mass="14823">MPHIVLQLSGTPNDTLTRNAVRAVSQLTVDTLHKAPEVIAVTVDYIPLDRWFIGGSPLSEQGKNAFHLDISVTDETNTKGEKAQFIAQVFETLSELLGNVHECSYIHVIDARGAAYGYGGRTQEYRHQHAHTPK</sequence>
<evidence type="ECO:0000313" key="2">
    <source>
        <dbReference type="EMBL" id="SUA92183.1"/>
    </source>
</evidence>
<evidence type="ECO:0000313" key="4">
    <source>
        <dbReference type="Proteomes" id="UP000254589"/>
    </source>
</evidence>
<dbReference type="PANTHER" id="PTHR35530">
    <property type="entry name" value="TAUTOMERASE-RELATED"/>
    <property type="match status" value="1"/>
</dbReference>
<organism evidence="2 4">
    <name type="scientific">Pandoraea pulmonicola</name>
    <dbReference type="NCBI Taxonomy" id="93221"/>
    <lineage>
        <taxon>Bacteria</taxon>
        <taxon>Pseudomonadati</taxon>
        <taxon>Pseudomonadota</taxon>
        <taxon>Betaproteobacteria</taxon>
        <taxon>Burkholderiales</taxon>
        <taxon>Burkholderiaceae</taxon>
        <taxon>Pandoraea</taxon>
    </lineage>
</organism>
<accession>A0AAJ5D1V2</accession>
<dbReference type="AlphaFoldDB" id="A0AAJ5D1V2"/>
<gene>
    <name evidence="2" type="ORF">NCTC13159_03705</name>
    <name evidence="1" type="ORF">RO07_02905</name>
</gene>
<proteinExistence type="predicted"/>
<dbReference type="Proteomes" id="UP000035086">
    <property type="component" value="Chromosome"/>
</dbReference>
<dbReference type="Gene3D" id="3.30.429.10">
    <property type="entry name" value="Macrophage Migration Inhibitory Factor"/>
    <property type="match status" value="2"/>
</dbReference>
<evidence type="ECO:0000313" key="3">
    <source>
        <dbReference type="Proteomes" id="UP000035086"/>
    </source>
</evidence>
<reference evidence="2 4" key="3">
    <citation type="submission" date="2018-06" db="EMBL/GenBank/DDBJ databases">
        <authorList>
            <consortium name="Pathogen Informatics"/>
            <person name="Doyle S."/>
        </authorList>
    </citation>
    <scope>NUCLEOTIDE SEQUENCE [LARGE SCALE GENOMIC DNA]</scope>
    <source>
        <strain evidence="2 4">NCTC13159</strain>
    </source>
</reference>
<protein>
    <submittedName>
        <fullName evidence="1 2">4-oxalocrotonate tautomerase</fullName>
    </submittedName>
</protein>
<evidence type="ECO:0000313" key="1">
    <source>
        <dbReference type="EMBL" id="AJC19694.1"/>
    </source>
</evidence>
<dbReference type="PANTHER" id="PTHR35530:SF1">
    <property type="entry name" value="2-HYDROXYMUCONATE TAUTOMERASE"/>
    <property type="match status" value="1"/>
</dbReference>
<dbReference type="Proteomes" id="UP000254589">
    <property type="component" value="Unassembled WGS sequence"/>
</dbReference>
<reference evidence="3" key="1">
    <citation type="submission" date="2014-12" db="EMBL/GenBank/DDBJ databases">
        <title>Complete Genome Sequencing of Pandoraea pulmonicola DSM 16583.</title>
        <authorList>
            <person name="Chan K.-G."/>
        </authorList>
    </citation>
    <scope>NUCLEOTIDE SEQUENCE [LARGE SCALE GENOMIC DNA]</scope>
    <source>
        <strain evidence="3">DSM 16583</strain>
    </source>
</reference>
<dbReference type="InterPro" id="IPR014347">
    <property type="entry name" value="Tautomerase/MIF_sf"/>
</dbReference>